<dbReference type="OrthoDB" id="10529864at2759"/>
<organism evidence="2 3">
    <name type="scientific">Aureobasidium subglaciale (strain EXF-2481)</name>
    <name type="common">Aureobasidium pullulans var. subglaciale</name>
    <dbReference type="NCBI Taxonomy" id="1043005"/>
    <lineage>
        <taxon>Eukaryota</taxon>
        <taxon>Fungi</taxon>
        <taxon>Dikarya</taxon>
        <taxon>Ascomycota</taxon>
        <taxon>Pezizomycotina</taxon>
        <taxon>Dothideomycetes</taxon>
        <taxon>Dothideomycetidae</taxon>
        <taxon>Dothideales</taxon>
        <taxon>Saccotheciaceae</taxon>
        <taxon>Aureobasidium</taxon>
    </lineage>
</organism>
<dbReference type="GeneID" id="25362379"/>
<dbReference type="Proteomes" id="UP000030641">
    <property type="component" value="Unassembled WGS sequence"/>
</dbReference>
<proteinExistence type="predicted"/>
<dbReference type="EMBL" id="KL584750">
    <property type="protein sequence ID" value="KEQ99652.1"/>
    <property type="molecule type" value="Genomic_DNA"/>
</dbReference>
<dbReference type="InParanoid" id="A0A074YZU8"/>
<dbReference type="HOGENOM" id="CLU_1618675_0_0_1"/>
<evidence type="ECO:0000313" key="3">
    <source>
        <dbReference type="Proteomes" id="UP000030641"/>
    </source>
</evidence>
<dbReference type="AlphaFoldDB" id="A0A074YZU8"/>
<feature type="region of interest" description="Disordered" evidence="1">
    <location>
        <begin position="106"/>
        <end position="127"/>
    </location>
</feature>
<sequence>MESSPTTVGFSLMAKLADGVEVGVLGPCTMMHSAISFTVQCACLSLAQICRPLQKNHRRLNFERTRSCSVLSALLCRVTHARRKYHCTMYRCRVIGTSNVGRFRRDRGRKGCGKTGSTKQTTTASRRPHLTARCDSPVLRITVLLLCQQAIVTSRITIHGYASG</sequence>
<keyword evidence="3" id="KW-1185">Reference proteome</keyword>
<protein>
    <submittedName>
        <fullName evidence="2">Uncharacterized protein</fullName>
    </submittedName>
</protein>
<evidence type="ECO:0000313" key="2">
    <source>
        <dbReference type="EMBL" id="KEQ99652.1"/>
    </source>
</evidence>
<reference evidence="2 3" key="1">
    <citation type="journal article" date="2014" name="BMC Genomics">
        <title>Genome sequencing of four Aureobasidium pullulans varieties: biotechnological potential, stress tolerance, and description of new species.</title>
        <authorList>
            <person name="Gostin Ar C."/>
            <person name="Ohm R.A."/>
            <person name="Kogej T."/>
            <person name="Sonjak S."/>
            <person name="Turk M."/>
            <person name="Zajc J."/>
            <person name="Zalar P."/>
            <person name="Grube M."/>
            <person name="Sun H."/>
            <person name="Han J."/>
            <person name="Sharma A."/>
            <person name="Chiniquy J."/>
            <person name="Ngan C.Y."/>
            <person name="Lipzen A."/>
            <person name="Barry K."/>
            <person name="Grigoriev I.V."/>
            <person name="Gunde-Cimerman N."/>
        </authorList>
    </citation>
    <scope>NUCLEOTIDE SEQUENCE [LARGE SCALE GENOMIC DNA]</scope>
    <source>
        <strain evidence="2 3">EXF-2481</strain>
    </source>
</reference>
<accession>A0A074YZU8</accession>
<feature type="compositionally biased region" description="Polar residues" evidence="1">
    <location>
        <begin position="115"/>
        <end position="125"/>
    </location>
</feature>
<gene>
    <name evidence="2" type="ORF">AUEXF2481DRAFT_189155</name>
</gene>
<name>A0A074YZU8_AURSE</name>
<dbReference type="RefSeq" id="XP_013348435.1">
    <property type="nucleotide sequence ID" value="XM_013492981.1"/>
</dbReference>
<evidence type="ECO:0000256" key="1">
    <source>
        <dbReference type="SAM" id="MobiDB-lite"/>
    </source>
</evidence>